<reference evidence="1" key="1">
    <citation type="submission" date="2021-11" db="EMBL/GenBank/DDBJ databases">
        <authorList>
            <person name="Schell T."/>
        </authorList>
    </citation>
    <scope>NUCLEOTIDE SEQUENCE</scope>
    <source>
        <strain evidence="1">M5</strain>
    </source>
</reference>
<dbReference type="EMBL" id="CAKKLH010000286">
    <property type="protein sequence ID" value="CAH0108595.1"/>
    <property type="molecule type" value="Genomic_DNA"/>
</dbReference>
<evidence type="ECO:0000313" key="2">
    <source>
        <dbReference type="Proteomes" id="UP000789390"/>
    </source>
</evidence>
<keyword evidence="2" id="KW-1185">Reference proteome</keyword>
<protein>
    <submittedName>
        <fullName evidence="1">Uncharacterized protein</fullName>
    </submittedName>
</protein>
<sequence length="215" mass="24898">MDRVKKYWQEIIKERDHFWSSFFLKYQEEKQDVDVQSYMNNSSSRISTLLKLAADEDDEETEVLKATNSKVLQYFEEQSGESSEANSAVEVATPLNKDQEPNNENFKPSELPVVLVKRVEPTFVWEIDPEEEDSKQMSLKNSHPAKKLKLFEFSPQIKGNVTDTINDYQCNNLSGNVDIELLSESTASTVSKEIDYSFQKLSCRRLKSMFQWGIN</sequence>
<comment type="caution">
    <text evidence="1">The sequence shown here is derived from an EMBL/GenBank/DDBJ whole genome shotgun (WGS) entry which is preliminary data.</text>
</comment>
<organism evidence="1 2">
    <name type="scientific">Daphnia galeata</name>
    <dbReference type="NCBI Taxonomy" id="27404"/>
    <lineage>
        <taxon>Eukaryota</taxon>
        <taxon>Metazoa</taxon>
        <taxon>Ecdysozoa</taxon>
        <taxon>Arthropoda</taxon>
        <taxon>Crustacea</taxon>
        <taxon>Branchiopoda</taxon>
        <taxon>Diplostraca</taxon>
        <taxon>Cladocera</taxon>
        <taxon>Anomopoda</taxon>
        <taxon>Daphniidae</taxon>
        <taxon>Daphnia</taxon>
    </lineage>
</organism>
<evidence type="ECO:0000313" key="1">
    <source>
        <dbReference type="EMBL" id="CAH0108595.1"/>
    </source>
</evidence>
<accession>A0A8J2RZR5</accession>
<dbReference type="Proteomes" id="UP000789390">
    <property type="component" value="Unassembled WGS sequence"/>
</dbReference>
<gene>
    <name evidence="1" type="ORF">DGAL_LOCUS11991</name>
</gene>
<proteinExistence type="predicted"/>
<dbReference type="OrthoDB" id="6361475at2759"/>
<dbReference type="AlphaFoldDB" id="A0A8J2RZR5"/>
<name>A0A8J2RZR5_9CRUS</name>